<keyword evidence="2 4" id="KW-0808">Transferase</keyword>
<name>A0ABV4BK69_9GAMM</name>
<evidence type="ECO:0000313" key="6">
    <source>
        <dbReference type="EMBL" id="MEY6432820.1"/>
    </source>
</evidence>
<dbReference type="PANTHER" id="PTHR34383:SF1">
    <property type="entry name" value="ADP-POLYPHOSPHATE PHOSPHOTRANSFERASE"/>
    <property type="match status" value="1"/>
</dbReference>
<sequence length="280" mass="32878">MSKKSKKNLDAQRDEADAIADATVKMKTKAYEKKLRALHVELVKLQQWVRHKGPKACIVFEGRDGAGKGGTIKAITERVSPRVFRVVALPAPTERERSQMYVQRYMRHFPAAGEVVIFDRSWYNRAGVERVMGFCTEPEAERFLSLAPFVERAMVDSGIILIKYWLEVSPEEQTRRLEARIEDGRKIWKLSPMDLESYRRWYDYSRARDAMFAATDTDFAPWFVVRSDDKKRARLNIIQHLLSRIPYEDLPREKVVLPKRQKASDYRDPEYPFRWIPESY</sequence>
<dbReference type="NCBIfam" id="TIGR03707">
    <property type="entry name" value="PPK2_P_aer"/>
    <property type="match status" value="1"/>
</dbReference>
<dbReference type="InterPro" id="IPR027417">
    <property type="entry name" value="P-loop_NTPase"/>
</dbReference>
<dbReference type="Pfam" id="PF03976">
    <property type="entry name" value="PPK2"/>
    <property type="match status" value="1"/>
</dbReference>
<organism evidence="6 7">
    <name type="scientific">Thioalkalicoccus limnaeus</name>
    <dbReference type="NCBI Taxonomy" id="120681"/>
    <lineage>
        <taxon>Bacteria</taxon>
        <taxon>Pseudomonadati</taxon>
        <taxon>Pseudomonadota</taxon>
        <taxon>Gammaproteobacteria</taxon>
        <taxon>Chromatiales</taxon>
        <taxon>Chromatiaceae</taxon>
        <taxon>Thioalkalicoccus</taxon>
    </lineage>
</organism>
<reference evidence="6 7" key="1">
    <citation type="submission" date="2024-05" db="EMBL/GenBank/DDBJ databases">
        <title>Genome Sequence and Characterization of the New Strain Purple Sulfur Bacterium of Genus Thioalkalicoccus.</title>
        <authorList>
            <person name="Bryantseva I.A."/>
            <person name="Kyndt J.A."/>
            <person name="Imhoff J.F."/>
        </authorList>
    </citation>
    <scope>NUCLEOTIDE SEQUENCE [LARGE SCALE GENOMIC DNA]</scope>
    <source>
        <strain evidence="6 7">Um2</strain>
    </source>
</reference>
<comment type="subunit">
    <text evidence="4">Homotetramer.</text>
</comment>
<dbReference type="GO" id="GO:0008976">
    <property type="term" value="F:polyphosphate kinase activity"/>
    <property type="evidence" value="ECO:0007669"/>
    <property type="project" value="UniProtKB-EC"/>
</dbReference>
<dbReference type="InterPro" id="IPR022488">
    <property type="entry name" value="PPK2-related"/>
</dbReference>
<comment type="similarity">
    <text evidence="1 4">Belongs to the polyphosphate kinase 2 (PPK2) family. Class I subfamily.</text>
</comment>
<dbReference type="InterPro" id="IPR022486">
    <property type="entry name" value="PPK2_PA0141"/>
</dbReference>
<dbReference type="SUPFAM" id="SSF52540">
    <property type="entry name" value="P-loop containing nucleoside triphosphate hydrolases"/>
    <property type="match status" value="1"/>
</dbReference>
<evidence type="ECO:0000313" key="7">
    <source>
        <dbReference type="Proteomes" id="UP001564408"/>
    </source>
</evidence>
<dbReference type="EC" id="2.7.4.-" evidence="4"/>
<dbReference type="EMBL" id="JBDKXB010000012">
    <property type="protein sequence ID" value="MEY6432820.1"/>
    <property type="molecule type" value="Genomic_DNA"/>
</dbReference>
<evidence type="ECO:0000256" key="1">
    <source>
        <dbReference type="ARBA" id="ARBA00009924"/>
    </source>
</evidence>
<protein>
    <recommendedName>
        <fullName evidence="4">ADP/GDP-polyphosphate phosphotransferase</fullName>
        <ecNumber evidence="4">2.7.4.-</ecNumber>
    </recommendedName>
    <alternativeName>
        <fullName evidence="4">Polyphosphate kinase PPK2</fullName>
    </alternativeName>
</protein>
<dbReference type="PIRSF" id="PIRSF028756">
    <property type="entry name" value="PPK2_prd"/>
    <property type="match status" value="1"/>
</dbReference>
<evidence type="ECO:0000256" key="4">
    <source>
        <dbReference type="RuleBase" id="RU369062"/>
    </source>
</evidence>
<dbReference type="PANTHER" id="PTHR34383">
    <property type="entry name" value="POLYPHOSPHATE:AMP PHOSPHOTRANSFERASE-RELATED"/>
    <property type="match status" value="1"/>
</dbReference>
<evidence type="ECO:0000256" key="2">
    <source>
        <dbReference type="ARBA" id="ARBA00022679"/>
    </source>
</evidence>
<dbReference type="Gene3D" id="3.40.50.300">
    <property type="entry name" value="P-loop containing nucleotide triphosphate hydrolases"/>
    <property type="match status" value="1"/>
</dbReference>
<gene>
    <name evidence="6" type="primary">ppk2</name>
    <name evidence="6" type="ORF">ABC977_10415</name>
</gene>
<dbReference type="Proteomes" id="UP001564408">
    <property type="component" value="Unassembled WGS sequence"/>
</dbReference>
<keyword evidence="3 4" id="KW-0418">Kinase</keyword>
<dbReference type="InterPro" id="IPR016898">
    <property type="entry name" value="Polyphosphate_phosphotransfera"/>
</dbReference>
<comment type="caution">
    <text evidence="6">The sequence shown here is derived from an EMBL/GenBank/DDBJ whole genome shotgun (WGS) entry which is preliminary data.</text>
</comment>
<evidence type="ECO:0000259" key="5">
    <source>
        <dbReference type="Pfam" id="PF03976"/>
    </source>
</evidence>
<feature type="domain" description="Polyphosphate kinase-2-related" evidence="5">
    <location>
        <begin position="26"/>
        <end position="250"/>
    </location>
</feature>
<proteinExistence type="inferred from homology"/>
<accession>A0ABV4BK69</accession>
<keyword evidence="7" id="KW-1185">Reference proteome</keyword>
<comment type="function">
    <text evidence="4">Uses inorganic polyphosphate (polyP) as a donor to convert GDP to GTP or ADP to ATP.</text>
</comment>
<evidence type="ECO:0000256" key="3">
    <source>
        <dbReference type="ARBA" id="ARBA00022777"/>
    </source>
</evidence>